<name>A0AAV5SWW9_9BILA</name>
<comment type="caution">
    <text evidence="1">The sequence shown here is derived from an EMBL/GenBank/DDBJ whole genome shotgun (WGS) entry which is preliminary data.</text>
</comment>
<accession>A0AAV5SWW9</accession>
<feature type="non-terminal residue" evidence="1">
    <location>
        <position position="1"/>
    </location>
</feature>
<organism evidence="1 2">
    <name type="scientific">Pristionchus entomophagus</name>
    <dbReference type="NCBI Taxonomy" id="358040"/>
    <lineage>
        <taxon>Eukaryota</taxon>
        <taxon>Metazoa</taxon>
        <taxon>Ecdysozoa</taxon>
        <taxon>Nematoda</taxon>
        <taxon>Chromadorea</taxon>
        <taxon>Rhabditida</taxon>
        <taxon>Rhabditina</taxon>
        <taxon>Diplogasteromorpha</taxon>
        <taxon>Diplogasteroidea</taxon>
        <taxon>Neodiplogasteridae</taxon>
        <taxon>Pristionchus</taxon>
    </lineage>
</organism>
<gene>
    <name evidence="1" type="ORF">PENTCL1PPCAC_8034</name>
</gene>
<feature type="non-terminal residue" evidence="1">
    <location>
        <position position="75"/>
    </location>
</feature>
<sequence>NRLPTKRRVCSSSTRCAPVNRGLPLAILKRCDDPKMKLNEDARTALKLLERFRSCDRAKLHARARGADSHLRVNY</sequence>
<dbReference type="EMBL" id="BTSX01000002">
    <property type="protein sequence ID" value="GMS85859.1"/>
    <property type="molecule type" value="Genomic_DNA"/>
</dbReference>
<proteinExistence type="predicted"/>
<protein>
    <submittedName>
        <fullName evidence="1">Uncharacterized protein</fullName>
    </submittedName>
</protein>
<keyword evidence="2" id="KW-1185">Reference proteome</keyword>
<reference evidence="1" key="1">
    <citation type="submission" date="2023-10" db="EMBL/GenBank/DDBJ databases">
        <title>Genome assembly of Pristionchus species.</title>
        <authorList>
            <person name="Yoshida K."/>
            <person name="Sommer R.J."/>
        </authorList>
    </citation>
    <scope>NUCLEOTIDE SEQUENCE</scope>
    <source>
        <strain evidence="1">RS0144</strain>
    </source>
</reference>
<dbReference type="AlphaFoldDB" id="A0AAV5SWW9"/>
<evidence type="ECO:0000313" key="2">
    <source>
        <dbReference type="Proteomes" id="UP001432027"/>
    </source>
</evidence>
<dbReference type="Proteomes" id="UP001432027">
    <property type="component" value="Unassembled WGS sequence"/>
</dbReference>
<evidence type="ECO:0000313" key="1">
    <source>
        <dbReference type="EMBL" id="GMS85859.1"/>
    </source>
</evidence>